<name>A0A8J8STW8_HALGN</name>
<evidence type="ECO:0000256" key="1">
    <source>
        <dbReference type="SAM" id="MobiDB-lite"/>
    </source>
</evidence>
<feature type="compositionally biased region" description="Basic and acidic residues" evidence="1">
    <location>
        <begin position="140"/>
        <end position="150"/>
    </location>
</feature>
<gene>
    <name evidence="2" type="ORF">FGO68_gene13118</name>
</gene>
<reference evidence="2" key="1">
    <citation type="submission" date="2019-06" db="EMBL/GenBank/DDBJ databases">
        <authorList>
            <person name="Zheng W."/>
        </authorList>
    </citation>
    <scope>NUCLEOTIDE SEQUENCE</scope>
    <source>
        <strain evidence="2">QDHG01</strain>
    </source>
</reference>
<sequence length="229" mass="26661">MKRADLQEHLQGRLADSRVPTLNELSTTLKEDFKIRYIKENPANVRYRDPEIDDRRAWASRILSHMLSEDFLVISVDETHIRSDKNNHYAWQFVANERPFMKVLKQGFENEIIQDVEEDKESEVGDISSEVSELSARTFKLGEKRADMPKRPRGRPKKEGPALPPRPKRPVGRPRSARSQSQQSLPQHQQDQGSVSEVYNRTQAKYRTPGRNQLLQSISYHKMAKRQTK</sequence>
<feature type="region of interest" description="Disordered" evidence="1">
    <location>
        <begin position="135"/>
        <end position="229"/>
    </location>
</feature>
<keyword evidence="3" id="KW-1185">Reference proteome</keyword>
<dbReference type="EMBL" id="RRYP01032568">
    <property type="protein sequence ID" value="TNV70802.1"/>
    <property type="molecule type" value="Genomic_DNA"/>
</dbReference>
<dbReference type="Proteomes" id="UP000785679">
    <property type="component" value="Unassembled WGS sequence"/>
</dbReference>
<proteinExistence type="predicted"/>
<accession>A0A8J8STW8</accession>
<organism evidence="2 3">
    <name type="scientific">Halteria grandinella</name>
    <dbReference type="NCBI Taxonomy" id="5974"/>
    <lineage>
        <taxon>Eukaryota</taxon>
        <taxon>Sar</taxon>
        <taxon>Alveolata</taxon>
        <taxon>Ciliophora</taxon>
        <taxon>Intramacronucleata</taxon>
        <taxon>Spirotrichea</taxon>
        <taxon>Stichotrichia</taxon>
        <taxon>Sporadotrichida</taxon>
        <taxon>Halteriidae</taxon>
        <taxon>Halteria</taxon>
    </lineage>
</organism>
<protein>
    <submittedName>
        <fullName evidence="2">Uncharacterized protein</fullName>
    </submittedName>
</protein>
<feature type="compositionally biased region" description="Low complexity" evidence="1">
    <location>
        <begin position="177"/>
        <end position="194"/>
    </location>
</feature>
<comment type="caution">
    <text evidence="2">The sequence shown here is derived from an EMBL/GenBank/DDBJ whole genome shotgun (WGS) entry which is preliminary data.</text>
</comment>
<feature type="compositionally biased region" description="Polar residues" evidence="1">
    <location>
        <begin position="195"/>
        <end position="219"/>
    </location>
</feature>
<feature type="compositionally biased region" description="Basic residues" evidence="1">
    <location>
        <begin position="166"/>
        <end position="176"/>
    </location>
</feature>
<dbReference type="AlphaFoldDB" id="A0A8J8STW8"/>
<evidence type="ECO:0000313" key="2">
    <source>
        <dbReference type="EMBL" id="TNV70802.1"/>
    </source>
</evidence>
<evidence type="ECO:0000313" key="3">
    <source>
        <dbReference type="Proteomes" id="UP000785679"/>
    </source>
</evidence>